<protein>
    <recommendedName>
        <fullName evidence="6">Hemerythrin-like domain-containing protein</fullName>
    </recommendedName>
</protein>
<proteinExistence type="inferred from homology"/>
<dbReference type="GeneID" id="29394292"/>
<dbReference type="SUPFAM" id="SSF47188">
    <property type="entry name" value="Hemerythrin-like"/>
    <property type="match status" value="1"/>
</dbReference>
<reference evidence="4 5" key="1">
    <citation type="submission" date="2010-04" db="EMBL/GenBank/DDBJ databases">
        <title>The genome of Herbaspirillum seropedicae SmR1, an endophytic, nitrogen-fixing, plant-growth promoting beta-Proteobacteria.</title>
        <authorList>
            <person name="Pedrosa F.O."/>
            <person name="Monteiro R.A."/>
            <person name="Wassem R."/>
            <person name="Cruz L.M."/>
            <person name="Ayub R.A."/>
            <person name="Colauto N.B."/>
            <person name="Fernandez M.A."/>
            <person name="Fungaro M.H.P."/>
            <person name="Grisard E.C."/>
            <person name="Hungria M."/>
            <person name="Madeira H.M.F."/>
            <person name="Nodari R.O."/>
            <person name="Osaku C.A."/>
            <person name="Petzl-Erler M.L."/>
            <person name="Terenzi H."/>
            <person name="Vieira L.G.E."/>
            <person name="Almeida M.I.M."/>
            <person name="Alves L.R."/>
            <person name="Arantes O.M.N."/>
            <person name="Balsanelli E."/>
            <person name="Barcellos F.G."/>
            <person name="Baura V.A."/>
            <person name="Binde D.R."/>
            <person name="Campo R.J."/>
            <person name="Chubatsu L.S."/>
            <person name="Chueire L.M.O."/>
            <person name="Ciferri R.R."/>
            <person name="Correa L.C."/>
            <person name="da Conceicao Silva J.L."/>
            <person name="Dabul A.N.G."/>
            <person name="Dambros B.P."/>
            <person name="Faoro H."/>
            <person name="Favetti A."/>
            <person name="Friedermann G."/>
            <person name="Furlaneto M.C."/>
            <person name="Gasques L.S."/>
            <person name="Gimenes C.C.T."/>
            <person name="Gioppo N.M.R."/>
            <person name="Glienke-Blanco C."/>
            <person name="Godoy L.P."/>
            <person name="Guerra M.P."/>
            <person name="Karp S."/>
            <person name="Kava-Cordeiro V."/>
            <person name="Margarido V.P."/>
            <person name="Mathioni S.M."/>
            <person name="Menck-Soares M.A."/>
            <person name="Murace N.K."/>
            <person name="Nicolas M.F."/>
            <person name="Oliveira C.E.C."/>
            <person name="Pagnan N.A.B."/>
            <person name="Pamphile J.A."/>
            <person name="Patussi E.V."/>
            <person name="Pereira L.F.P."/>
            <person name="Pereira-Ferrari L."/>
            <person name="Pinto F.G.S."/>
            <person name="Precoma C."/>
            <person name="Prioli A.J."/>
            <person name="Prioli S.M.A.P."/>
            <person name="Raittz R.T."/>
            <person name="Ramos H.J.O."/>
            <person name="Ribeiro E.M.S.F."/>
            <person name="Rigo L.U."/>
            <person name="Rocha C.L.M.S.C."/>
            <person name="Rocha S.N."/>
            <person name="Santos K."/>
            <person name="Satori D."/>
            <person name="Silva A.G."/>
            <person name="Simao R.C.G."/>
            <person name="Soares M.A.M."/>
            <person name="Souza E.M."/>
            <person name="Steffens M.B.R."/>
            <person name="Steindel M."/>
            <person name="Tadra-Sfeir M.Z."/>
            <person name="Takahashi E.K."/>
            <person name="Torres R.A."/>
            <person name="Valle J.S."/>
            <person name="Vernal J.I."/>
            <person name="Vilas-Boas L.A."/>
            <person name="Watanabe M.A.E."/>
            <person name="Weiss V.A."/>
            <person name="Yates M.A."/>
            <person name="Souza E.M."/>
        </authorList>
    </citation>
    <scope>NUCLEOTIDE SEQUENCE [LARGE SCALE GENOMIC DNA]</scope>
    <source>
        <strain evidence="4 5">SmR1</strain>
    </source>
</reference>
<dbReference type="RefSeq" id="WP_013234374.1">
    <property type="nucleotide sequence ID" value="NC_014323.1"/>
</dbReference>
<keyword evidence="5" id="KW-1185">Reference proteome</keyword>
<dbReference type="STRING" id="757424.Hsero_2396"/>
<dbReference type="GO" id="GO:0046872">
    <property type="term" value="F:metal ion binding"/>
    <property type="evidence" value="ECO:0007669"/>
    <property type="project" value="UniProtKB-KW"/>
</dbReference>
<evidence type="ECO:0000256" key="1">
    <source>
        <dbReference type="ARBA" id="ARBA00010587"/>
    </source>
</evidence>
<dbReference type="Proteomes" id="UP000000329">
    <property type="component" value="Chromosome"/>
</dbReference>
<gene>
    <name evidence="4" type="ordered locus">Hsero_2396</name>
</gene>
<accession>D8IVF6</accession>
<evidence type="ECO:0008006" key="6">
    <source>
        <dbReference type="Google" id="ProtNLM"/>
    </source>
</evidence>
<sequence>MQLIEQKFVVRRLEDLLASSDAAFQSAFHHFQDALILVFRQEEEDMVQLRYDQRDIHMAEHQKLLQLLWRISARLHYHEMEAAREMAALLPQCLLEHMVKIDLPLQQTMAYASSL</sequence>
<evidence type="ECO:0000313" key="4">
    <source>
        <dbReference type="EMBL" id="ADJ63895.1"/>
    </source>
</evidence>
<evidence type="ECO:0000256" key="2">
    <source>
        <dbReference type="ARBA" id="ARBA00022723"/>
    </source>
</evidence>
<dbReference type="EMBL" id="CP002039">
    <property type="protein sequence ID" value="ADJ63895.1"/>
    <property type="molecule type" value="Genomic_DNA"/>
</dbReference>
<dbReference type="Gene3D" id="1.20.120.50">
    <property type="entry name" value="Hemerythrin-like"/>
    <property type="match status" value="1"/>
</dbReference>
<dbReference type="KEGG" id="hse:Hsero_2396"/>
<keyword evidence="2" id="KW-0479">Metal-binding</keyword>
<dbReference type="AlphaFoldDB" id="D8IVF6"/>
<comment type="similarity">
    <text evidence="1">Belongs to the hemerythrin family.</text>
</comment>
<keyword evidence="3" id="KW-0408">Iron</keyword>
<dbReference type="HOGENOM" id="CLU_2105611_0_0_4"/>
<evidence type="ECO:0000256" key="3">
    <source>
        <dbReference type="ARBA" id="ARBA00023004"/>
    </source>
</evidence>
<dbReference type="InterPro" id="IPR035938">
    <property type="entry name" value="Hemerythrin-like_sf"/>
</dbReference>
<name>D8IVF6_HERSS</name>
<organism evidence="4 5">
    <name type="scientific">Herbaspirillum seropedicae (strain SmR1)</name>
    <dbReference type="NCBI Taxonomy" id="757424"/>
    <lineage>
        <taxon>Bacteria</taxon>
        <taxon>Pseudomonadati</taxon>
        <taxon>Pseudomonadota</taxon>
        <taxon>Betaproteobacteria</taxon>
        <taxon>Burkholderiales</taxon>
        <taxon>Oxalobacteraceae</taxon>
        <taxon>Herbaspirillum</taxon>
    </lineage>
</organism>
<evidence type="ECO:0000313" key="5">
    <source>
        <dbReference type="Proteomes" id="UP000000329"/>
    </source>
</evidence>